<dbReference type="RefSeq" id="XP_026192488.1">
    <property type="nucleotide sequence ID" value="XM_026336703.1"/>
</dbReference>
<evidence type="ECO:0000313" key="1">
    <source>
        <dbReference type="Proteomes" id="UP000515125"/>
    </source>
</evidence>
<dbReference type="Proteomes" id="UP000515125">
    <property type="component" value="Unplaced"/>
</dbReference>
<reference evidence="2" key="1">
    <citation type="submission" date="2025-08" db="UniProtKB">
        <authorList>
            <consortium name="RefSeq"/>
        </authorList>
    </citation>
    <scope>IDENTIFICATION</scope>
</reference>
<dbReference type="OrthoDB" id="354332at2759"/>
<dbReference type="GeneID" id="34617564"/>
<evidence type="ECO:0000313" key="2">
    <source>
        <dbReference type="RefSeq" id="XP_026192488.1"/>
    </source>
</evidence>
<protein>
    <submittedName>
        <fullName evidence="2">Uncharacterized protein LOC34617564</fullName>
    </submittedName>
</protein>
<sequence length="306" mass="35705">MRNQVIRTATRKQKHMKKVVLRQIAQVEAPLWCIEKTLFHKKSKCIRSCIRCRTHRYRVGDKQLYTASLHLQQAIKMYIRWAGPDFRKFIAKRQADGDTLPRLCMRVQCGCFFKWCCSCCCCLYCCWKCLLRLCRCWRPLCHKLTCWCRKDPDILERRAVCRALCERLEYEQELLTAHLAASFCYMAYSGTGNQLTALAMDQGRQFLRASMRKLHKAHFPLCERPSSVTQRLVEVVLQKAEDDLEHAKAKIGPLPFRQPRPHDRGARERQLCLLPPEGTSEPPNVIIQQQRPLYPLPTGAFSASLY</sequence>
<keyword evidence="1" id="KW-1185">Reference proteome</keyword>
<dbReference type="AlphaFoldDB" id="A0A6P6RX66"/>
<gene>
    <name evidence="2" type="primary">LOC34617564</name>
</gene>
<organism evidence="1 2">
    <name type="scientific">Cyclospora cayetanensis</name>
    <dbReference type="NCBI Taxonomy" id="88456"/>
    <lineage>
        <taxon>Eukaryota</taxon>
        <taxon>Sar</taxon>
        <taxon>Alveolata</taxon>
        <taxon>Apicomplexa</taxon>
        <taxon>Conoidasida</taxon>
        <taxon>Coccidia</taxon>
        <taxon>Eucoccidiorida</taxon>
        <taxon>Eimeriorina</taxon>
        <taxon>Eimeriidae</taxon>
        <taxon>Cyclospora</taxon>
    </lineage>
</organism>
<accession>A0A6P6RX66</accession>
<proteinExistence type="predicted"/>
<name>A0A6P6RX66_9EIME</name>